<protein>
    <submittedName>
        <fullName evidence="1">Uncharacterized protein</fullName>
    </submittedName>
</protein>
<organism evidence="1 2">
    <name type="scientific">Methanobrevibacter arboriphilus</name>
    <dbReference type="NCBI Taxonomy" id="39441"/>
    <lineage>
        <taxon>Archaea</taxon>
        <taxon>Methanobacteriati</taxon>
        <taxon>Methanobacteriota</taxon>
        <taxon>Methanomada group</taxon>
        <taxon>Methanobacteria</taxon>
        <taxon>Methanobacteriales</taxon>
        <taxon>Methanobacteriaceae</taxon>
        <taxon>Methanobrevibacter</taxon>
    </lineage>
</organism>
<accession>A0ACA8R407</accession>
<proteinExistence type="predicted"/>
<sequence>MDTIAECMKPLLNHDKPTNAVIYGNCSTGKTTAVKRILEHIEKITTKVVCVYINSESKNKRDIYNHIHKKIFGYIIEQNRIGTSEIKNKIVSYMRNKHKSLIIVLDEADCLKKELDDIVKSLLKLHEEYYGARVGLYLIAYDVKILNLSSSTNSLFQPKEVFFNEYSKEQVYDILSKRCDYGFVKGAITERQLKEVVNVSINIRDGLSILMSLGRLAERDNSKKIKDEYLNKIIYKIV</sequence>
<dbReference type="Proteomes" id="UP000825015">
    <property type="component" value="Chromosome"/>
</dbReference>
<dbReference type="EMBL" id="AP019779">
    <property type="protein sequence ID" value="BBL62366.1"/>
    <property type="molecule type" value="Genomic_DNA"/>
</dbReference>
<keyword evidence="2" id="KW-1185">Reference proteome</keyword>
<gene>
    <name evidence="1" type="ORF">MarbSA_14060</name>
</gene>
<evidence type="ECO:0000313" key="2">
    <source>
        <dbReference type="Proteomes" id="UP000825015"/>
    </source>
</evidence>
<reference evidence="1" key="1">
    <citation type="submission" date="2019-06" db="EMBL/GenBank/DDBJ databases">
        <title>Complete genome sequence of Methanobrevibacter arboriphilus strain SA.</title>
        <authorList>
            <person name="Asakawa S."/>
        </authorList>
    </citation>
    <scope>NUCLEOTIDE SEQUENCE</scope>
    <source>
        <strain evidence="1">SA</strain>
    </source>
</reference>
<evidence type="ECO:0000313" key="1">
    <source>
        <dbReference type="EMBL" id="BBL62366.1"/>
    </source>
</evidence>
<name>A0ACA8R407_METAZ</name>